<dbReference type="Gene3D" id="4.10.365.10">
    <property type="entry name" value="p27"/>
    <property type="match status" value="1"/>
</dbReference>
<keyword evidence="4" id="KW-0131">Cell cycle</keyword>
<dbReference type="Proteomes" id="UP000091857">
    <property type="component" value="Chromosome 12"/>
</dbReference>
<comment type="subcellular location">
    <subcellularLocation>
        <location evidence="1">Nucleus</location>
        <location evidence="1">Nucleoplasm</location>
    </subcellularLocation>
</comment>
<evidence type="ECO:0000256" key="2">
    <source>
        <dbReference type="ARBA" id="ARBA00010274"/>
    </source>
</evidence>
<dbReference type="OMA" id="YEWVRLT"/>
<dbReference type="GO" id="GO:0005654">
    <property type="term" value="C:nucleoplasm"/>
    <property type="evidence" value="ECO:0007669"/>
    <property type="project" value="UniProtKB-SubCell"/>
</dbReference>
<evidence type="ECO:0000259" key="7">
    <source>
        <dbReference type="Pfam" id="PF02234"/>
    </source>
</evidence>
<gene>
    <name evidence="8" type="ORF">MANES_12G103100v8</name>
</gene>
<dbReference type="STRING" id="3983.A0A2C9UVH1"/>
<dbReference type="GO" id="GO:0045740">
    <property type="term" value="P:positive regulation of DNA replication"/>
    <property type="evidence" value="ECO:0000318"/>
    <property type="project" value="GO_Central"/>
</dbReference>
<dbReference type="Gramene" id="Manes.12G103100.1.v8.1">
    <property type="protein sequence ID" value="Manes.12G103100.1.v8.1.CDS"/>
    <property type="gene ID" value="Manes.12G103100.v8.1"/>
</dbReference>
<dbReference type="GO" id="GO:0004861">
    <property type="term" value="F:cyclin-dependent protein serine/threonine kinase inhibitor activity"/>
    <property type="evidence" value="ECO:0000318"/>
    <property type="project" value="GO_Central"/>
</dbReference>
<evidence type="ECO:0000256" key="3">
    <source>
        <dbReference type="ARBA" id="ARBA00023013"/>
    </source>
</evidence>
<organism evidence="8 9">
    <name type="scientific">Manihot esculenta</name>
    <name type="common">Cassava</name>
    <name type="synonym">Jatropha manihot</name>
    <dbReference type="NCBI Taxonomy" id="3983"/>
    <lineage>
        <taxon>Eukaryota</taxon>
        <taxon>Viridiplantae</taxon>
        <taxon>Streptophyta</taxon>
        <taxon>Embryophyta</taxon>
        <taxon>Tracheophyta</taxon>
        <taxon>Spermatophyta</taxon>
        <taxon>Magnoliopsida</taxon>
        <taxon>eudicotyledons</taxon>
        <taxon>Gunneridae</taxon>
        <taxon>Pentapetalae</taxon>
        <taxon>rosids</taxon>
        <taxon>fabids</taxon>
        <taxon>Malpighiales</taxon>
        <taxon>Euphorbiaceae</taxon>
        <taxon>Crotonoideae</taxon>
        <taxon>Manihoteae</taxon>
        <taxon>Manihot</taxon>
    </lineage>
</organism>
<dbReference type="Pfam" id="PF02234">
    <property type="entry name" value="CDI"/>
    <property type="match status" value="1"/>
</dbReference>
<sequence length="219" mass="24235">MMEMAQVGVRTRARTLAAAAAAAAAAATGASRKRKVNNRELMMSASYIQLRSSSRRRVLITPENSVSISLSPEINPDPRTVIQDRCSSPSSDHASASCCSSYGSSDQRINKLADLEAVTASVEVETSVYFSRGERREATPSSQLQAESSDELESTARPLSKANSRRRSTAEKMPTESELDEFFAEAEKNIQKQFADKYNYDIVKDEPLEGRYEWVRLKP</sequence>
<evidence type="ECO:0000256" key="1">
    <source>
        <dbReference type="ARBA" id="ARBA00004642"/>
    </source>
</evidence>
<evidence type="ECO:0000256" key="5">
    <source>
        <dbReference type="PIRNR" id="PIRNR017811"/>
    </source>
</evidence>
<accession>A0A2C9UVH1</accession>
<dbReference type="AlphaFoldDB" id="A0A2C9UVH1"/>
<reference evidence="9" key="1">
    <citation type="journal article" date="2016" name="Nat. Biotechnol.">
        <title>Sequencing wild and cultivated cassava and related species reveals extensive interspecific hybridization and genetic diversity.</title>
        <authorList>
            <person name="Bredeson J.V."/>
            <person name="Lyons J.B."/>
            <person name="Prochnik S.E."/>
            <person name="Wu G.A."/>
            <person name="Ha C.M."/>
            <person name="Edsinger-Gonzales E."/>
            <person name="Grimwood J."/>
            <person name="Schmutz J."/>
            <person name="Rabbi I.Y."/>
            <person name="Egesi C."/>
            <person name="Nauluvula P."/>
            <person name="Lebot V."/>
            <person name="Ndunguru J."/>
            <person name="Mkamilo G."/>
            <person name="Bart R.S."/>
            <person name="Setter T.L."/>
            <person name="Gleadow R.M."/>
            <person name="Kulakow P."/>
            <person name="Ferguson M.E."/>
            <person name="Rounsley S."/>
            <person name="Rokhsar D.S."/>
        </authorList>
    </citation>
    <scope>NUCLEOTIDE SEQUENCE [LARGE SCALE GENOMIC DNA]</scope>
    <source>
        <strain evidence="9">cv. AM560-2</strain>
    </source>
</reference>
<dbReference type="GO" id="GO:0051726">
    <property type="term" value="P:regulation of cell cycle"/>
    <property type="evidence" value="ECO:0007669"/>
    <property type="project" value="InterPro"/>
</dbReference>
<dbReference type="PANTHER" id="PTHR46776">
    <property type="entry name" value="CYCLIN-DEPENDENT KINASE INHIBITOR 4-RELATED"/>
    <property type="match status" value="1"/>
</dbReference>
<dbReference type="InterPro" id="IPR003175">
    <property type="entry name" value="CDI_dom"/>
</dbReference>
<protein>
    <recommendedName>
        <fullName evidence="5">Cyclin-dependent kinase inhibitor</fullName>
    </recommendedName>
</protein>
<dbReference type="PIRSF" id="PIRSF017811">
    <property type="entry name" value="CDK_inhib_pln"/>
    <property type="match status" value="1"/>
</dbReference>
<comment type="similarity">
    <text evidence="2 5">Belongs to the CDI family. ICK/KRP subfamily.</text>
</comment>
<dbReference type="OrthoDB" id="6373236at2759"/>
<feature type="region of interest" description="Disordered" evidence="6">
    <location>
        <begin position="133"/>
        <end position="178"/>
    </location>
</feature>
<dbReference type="InterPro" id="IPR044898">
    <property type="entry name" value="CDI_dom_sf"/>
</dbReference>
<dbReference type="EMBL" id="CM004398">
    <property type="protein sequence ID" value="OAY35457.1"/>
    <property type="molecule type" value="Genomic_DNA"/>
</dbReference>
<evidence type="ECO:0000313" key="8">
    <source>
        <dbReference type="EMBL" id="OAY35457.1"/>
    </source>
</evidence>
<keyword evidence="3 5" id="KW-0649">Protein kinase inhibitor</keyword>
<keyword evidence="9" id="KW-1185">Reference proteome</keyword>
<name>A0A2C9UVH1_MANES</name>
<evidence type="ECO:0000256" key="6">
    <source>
        <dbReference type="SAM" id="MobiDB-lite"/>
    </source>
</evidence>
<dbReference type="InterPro" id="IPR044275">
    <property type="entry name" value="KRP"/>
</dbReference>
<feature type="domain" description="Cyclin-dependent kinase inhibitor" evidence="7">
    <location>
        <begin position="172"/>
        <end position="217"/>
    </location>
</feature>
<proteinExistence type="inferred from homology"/>
<evidence type="ECO:0000256" key="4">
    <source>
        <dbReference type="ARBA" id="ARBA00023306"/>
    </source>
</evidence>
<evidence type="ECO:0000313" key="9">
    <source>
        <dbReference type="Proteomes" id="UP000091857"/>
    </source>
</evidence>
<dbReference type="GO" id="GO:0005634">
    <property type="term" value="C:nucleus"/>
    <property type="evidence" value="ECO:0000318"/>
    <property type="project" value="GO_Central"/>
</dbReference>
<comment type="caution">
    <text evidence="8">The sequence shown here is derived from an EMBL/GenBank/DDBJ whole genome shotgun (WGS) entry which is preliminary data.</text>
</comment>